<name>A0AA36F083_OCTVU</name>
<feature type="compositionally biased region" description="Basic residues" evidence="1">
    <location>
        <begin position="14"/>
        <end position="30"/>
    </location>
</feature>
<dbReference type="Proteomes" id="UP001162480">
    <property type="component" value="Chromosome 4"/>
</dbReference>
<evidence type="ECO:0000313" key="4">
    <source>
        <dbReference type="Proteomes" id="UP001162480"/>
    </source>
</evidence>
<feature type="region of interest" description="Disordered" evidence="1">
    <location>
        <begin position="13"/>
        <end position="37"/>
    </location>
</feature>
<dbReference type="InterPro" id="IPR036036">
    <property type="entry name" value="SOCS_box-like_dom_sf"/>
</dbReference>
<protein>
    <submittedName>
        <fullName evidence="3">XP_014789442.1PREDICTED: uncharacterized protein LOC106883075 isoform X1</fullName>
    </submittedName>
</protein>
<organism evidence="3 4">
    <name type="scientific">Octopus vulgaris</name>
    <name type="common">Common octopus</name>
    <dbReference type="NCBI Taxonomy" id="6645"/>
    <lineage>
        <taxon>Eukaryota</taxon>
        <taxon>Metazoa</taxon>
        <taxon>Spiralia</taxon>
        <taxon>Lophotrochozoa</taxon>
        <taxon>Mollusca</taxon>
        <taxon>Cephalopoda</taxon>
        <taxon>Coleoidea</taxon>
        <taxon>Octopodiformes</taxon>
        <taxon>Octopoda</taxon>
        <taxon>Incirrata</taxon>
        <taxon>Octopodidae</taxon>
        <taxon>Octopus</taxon>
    </lineage>
</organism>
<dbReference type="SUPFAM" id="SSF158235">
    <property type="entry name" value="SOCS box-like"/>
    <property type="match status" value="1"/>
</dbReference>
<dbReference type="InterPro" id="IPR001496">
    <property type="entry name" value="SOCS_box"/>
</dbReference>
<evidence type="ECO:0000259" key="2">
    <source>
        <dbReference type="PROSITE" id="PS50225"/>
    </source>
</evidence>
<keyword evidence="4" id="KW-1185">Reference proteome</keyword>
<dbReference type="EMBL" id="OX597817">
    <property type="protein sequence ID" value="CAI9720816.1"/>
    <property type="molecule type" value="Genomic_DNA"/>
</dbReference>
<dbReference type="PROSITE" id="PS50225">
    <property type="entry name" value="SOCS"/>
    <property type="match status" value="1"/>
</dbReference>
<dbReference type="GO" id="GO:0035556">
    <property type="term" value="P:intracellular signal transduction"/>
    <property type="evidence" value="ECO:0007669"/>
    <property type="project" value="InterPro"/>
</dbReference>
<accession>A0AA36F083</accession>
<evidence type="ECO:0000313" key="3">
    <source>
        <dbReference type="EMBL" id="CAI9720816.1"/>
    </source>
</evidence>
<gene>
    <name evidence="3" type="ORF">OCTVUL_1B023167</name>
</gene>
<proteinExistence type="predicted"/>
<sequence>MIGTKNFFIATGPRSRRREKWARDRHRQHQRGGQLRMGADESKAGRYDLMGASAVVGNMRRMAEQAQPWALLHQCSLEQWKCGHAATGFGDSLLTCDGLVFKDCSPAFCTSRQGIIDINKSNSFFSFRRRSKFIKMAEHFEYNHIPAQLSSIQNFHVKSVLCYHDNLVILHLVQNMMTQFGVIDLSINKFLGHFGKQNVEFVNEALWGELSSDDSTCLIKFPNLRGDNSASVFQLYNIKTKQLISEVSLPYSHSLFAFDPRFGNLRLAVTSFRRDEDNSLSLVRTDIWETVSFNTQIDVFRDMQRLKLKNLVYSKDGLLIFAIMMTGGCFCREKKSRKYNALTMAVYVFDGDTSQTLYCIQYIRFICGLHSCPVNFMPVFSNCGDRMALVLNVPDSSTDHIHVYKLPNKGNLQNRCRTRILQYFSPEMIPRLPLPQKLLDYLQFKPEYVQPPPLVCSRS</sequence>
<feature type="domain" description="SOCS box" evidence="2">
    <location>
        <begin position="411"/>
        <end position="448"/>
    </location>
</feature>
<reference evidence="3" key="1">
    <citation type="submission" date="2023-08" db="EMBL/GenBank/DDBJ databases">
        <authorList>
            <person name="Alioto T."/>
            <person name="Alioto T."/>
            <person name="Gomez Garrido J."/>
        </authorList>
    </citation>
    <scope>NUCLEOTIDE SEQUENCE</scope>
</reference>
<evidence type="ECO:0000256" key="1">
    <source>
        <dbReference type="SAM" id="MobiDB-lite"/>
    </source>
</evidence>
<dbReference type="AlphaFoldDB" id="A0AA36F083"/>